<dbReference type="SUPFAM" id="SSF54427">
    <property type="entry name" value="NTF2-like"/>
    <property type="match status" value="1"/>
</dbReference>
<gene>
    <name evidence="1" type="ORF">METESE_24660</name>
</gene>
<evidence type="ECO:0000313" key="2">
    <source>
        <dbReference type="Proteomes" id="UP001228113"/>
    </source>
</evidence>
<dbReference type="RefSeq" id="WP_243331855.1">
    <property type="nucleotide sequence ID" value="NZ_AP027081.1"/>
</dbReference>
<sequence>MPRGESKYVGTIRGNLALSPGAGLALGPEDACRAIKRTVSAFTEAWYWGDEAALRATLHPDHLNRLLTLGDDKRPLGVQAALGAGIAPERRTASIRVLDLRPASASAVAELHGWVVHLHLAKASGAWRVVNALWETRPVQGA</sequence>
<evidence type="ECO:0008006" key="3">
    <source>
        <dbReference type="Google" id="ProtNLM"/>
    </source>
</evidence>
<reference evidence="1" key="1">
    <citation type="journal article" date="2023" name="Int. J. Syst. Evol. Microbiol.">
        <title>Mesoterricola silvestris gen. nov., sp. nov., Mesoterricola sediminis sp. nov., Geothrix oryzae sp. nov., Geothrix edaphica sp. nov., Geothrix rubra sp. nov., and Geothrix limicola sp. nov., six novel members of Acidobacteriota isolated from soils.</title>
        <authorList>
            <person name="Itoh H."/>
            <person name="Sugisawa Y."/>
            <person name="Mise K."/>
            <person name="Xu Z."/>
            <person name="Kuniyasu M."/>
            <person name="Ushijima N."/>
            <person name="Kawano K."/>
            <person name="Kobayashi E."/>
            <person name="Shiratori Y."/>
            <person name="Masuda Y."/>
            <person name="Senoo K."/>
        </authorList>
    </citation>
    <scope>NUCLEOTIDE SEQUENCE</scope>
    <source>
        <strain evidence="1">W786</strain>
    </source>
</reference>
<dbReference type="Pfam" id="PF12893">
    <property type="entry name" value="Lumazine_bd_2"/>
    <property type="match status" value="1"/>
</dbReference>
<dbReference type="AlphaFoldDB" id="A0AA48HFY5"/>
<proteinExistence type="predicted"/>
<evidence type="ECO:0000313" key="1">
    <source>
        <dbReference type="EMBL" id="BDU77508.1"/>
    </source>
</evidence>
<dbReference type="KEGG" id="msea:METESE_24660"/>
<dbReference type="InterPro" id="IPR032710">
    <property type="entry name" value="NTF2-like_dom_sf"/>
</dbReference>
<name>A0AA48HFY5_9BACT</name>
<dbReference type="Proteomes" id="UP001228113">
    <property type="component" value="Chromosome"/>
</dbReference>
<dbReference type="EMBL" id="AP027081">
    <property type="protein sequence ID" value="BDU77508.1"/>
    <property type="molecule type" value="Genomic_DNA"/>
</dbReference>
<dbReference type="Gene3D" id="3.10.450.50">
    <property type="match status" value="1"/>
</dbReference>
<protein>
    <recommendedName>
        <fullName evidence="3">Lumazine-binding protein</fullName>
    </recommendedName>
</protein>
<keyword evidence="2" id="KW-1185">Reference proteome</keyword>
<accession>A0AA48HFY5</accession>
<organism evidence="1 2">
    <name type="scientific">Mesoterricola sediminis</name>
    <dbReference type="NCBI Taxonomy" id="2927980"/>
    <lineage>
        <taxon>Bacteria</taxon>
        <taxon>Pseudomonadati</taxon>
        <taxon>Acidobacteriota</taxon>
        <taxon>Holophagae</taxon>
        <taxon>Holophagales</taxon>
        <taxon>Holophagaceae</taxon>
        <taxon>Mesoterricola</taxon>
    </lineage>
</organism>
<dbReference type="InterPro" id="IPR039437">
    <property type="entry name" value="FrzH/put_lumazine-bd"/>
</dbReference>